<dbReference type="PATRIC" id="fig|172049.5.peg.1413"/>
<reference evidence="3" key="1">
    <citation type="journal article" date="2015" name="MBio">
        <title>Genome-Resolved Metagenomic Analysis Reveals Roles for Candidate Phyla and Other Microbial Community Members in Biogeochemical Transformations in Oil Reservoirs.</title>
        <authorList>
            <person name="Hu P."/>
            <person name="Tom L."/>
            <person name="Singh A."/>
            <person name="Thomas B.C."/>
            <person name="Baker B.J."/>
            <person name="Piceno Y.M."/>
            <person name="Andersen G.L."/>
            <person name="Banfield J.F."/>
        </authorList>
    </citation>
    <scope>NUCLEOTIDE SEQUENCE [LARGE SCALE GENOMIC DNA]</scope>
</reference>
<organism evidence="2 3">
    <name type="scientific">Thermococcus sibiricus</name>
    <dbReference type="NCBI Taxonomy" id="172049"/>
    <lineage>
        <taxon>Archaea</taxon>
        <taxon>Methanobacteriati</taxon>
        <taxon>Methanobacteriota</taxon>
        <taxon>Thermococci</taxon>
        <taxon>Thermococcales</taxon>
        <taxon>Thermococcaceae</taxon>
        <taxon>Thermococcus</taxon>
    </lineage>
</organism>
<dbReference type="RefSeq" id="WP_283217383.1">
    <property type="nucleotide sequence ID" value="NZ_LGFD01000009.1"/>
</dbReference>
<dbReference type="Proteomes" id="UP000053911">
    <property type="component" value="Unassembled WGS sequence"/>
</dbReference>
<evidence type="ECO:0000313" key="2">
    <source>
        <dbReference type="EMBL" id="KUK18025.1"/>
    </source>
</evidence>
<dbReference type="Pfam" id="PF04967">
    <property type="entry name" value="HTH_10"/>
    <property type="match status" value="1"/>
</dbReference>
<accession>A0A124FFG3</accession>
<gene>
    <name evidence="2" type="ORF">XD54_0641</name>
</gene>
<sequence length="152" mass="17905">MVSRKKLGFTEKALYETQSILAGPVIIKNGVREYPVFVESYKKGKELEERTIEYLKLQGKKAKAWFKILEGDEKLSLVTLEDILSSLTDKEKEYLYSSYELGYFEWPRVHSAVEISEYLGISRVTFHENLRRVEKKIMRYIHDAIKMEKKIC</sequence>
<proteinExistence type="predicted"/>
<dbReference type="InterPro" id="IPR007050">
    <property type="entry name" value="HTH_bacterioopsin"/>
</dbReference>
<evidence type="ECO:0000259" key="1">
    <source>
        <dbReference type="Pfam" id="PF04967"/>
    </source>
</evidence>
<evidence type="ECO:0000313" key="3">
    <source>
        <dbReference type="Proteomes" id="UP000053911"/>
    </source>
</evidence>
<dbReference type="PANTHER" id="PTHR34236">
    <property type="entry name" value="DIMETHYL SULFOXIDE REDUCTASE TRANSCRIPTIONAL ACTIVATOR"/>
    <property type="match status" value="1"/>
</dbReference>
<dbReference type="InterPro" id="IPR013324">
    <property type="entry name" value="RNA_pol_sigma_r3/r4-like"/>
</dbReference>
<name>A0A124FFG3_9EURY</name>
<dbReference type="EMBL" id="LGFD01000009">
    <property type="protein sequence ID" value="KUK18025.1"/>
    <property type="molecule type" value="Genomic_DNA"/>
</dbReference>
<protein>
    <submittedName>
        <fullName evidence="2">Putative PAS/PAC sensor protein</fullName>
    </submittedName>
</protein>
<dbReference type="SUPFAM" id="SSF88659">
    <property type="entry name" value="Sigma3 and sigma4 domains of RNA polymerase sigma factors"/>
    <property type="match status" value="1"/>
</dbReference>
<comment type="caution">
    <text evidence="2">The sequence shown here is derived from an EMBL/GenBank/DDBJ whole genome shotgun (WGS) entry which is preliminary data.</text>
</comment>
<feature type="domain" description="HTH bat-type" evidence="1">
    <location>
        <begin position="87"/>
        <end position="139"/>
    </location>
</feature>
<dbReference type="PANTHER" id="PTHR34236:SF1">
    <property type="entry name" value="DIMETHYL SULFOXIDE REDUCTASE TRANSCRIPTIONAL ACTIVATOR"/>
    <property type="match status" value="1"/>
</dbReference>
<dbReference type="AlphaFoldDB" id="A0A124FFG3"/>